<dbReference type="EMBL" id="BPLF01000002">
    <property type="protein sequence ID" value="GIX63465.1"/>
    <property type="molecule type" value="Genomic_DNA"/>
</dbReference>
<proteinExistence type="predicted"/>
<name>A0AAV4LV49_BABCB</name>
<sequence>MAEHLEHLVATSEAGPPVGGGGREAIDVAAPRDMRYAAVELQEHAQGKRLQLKPLPLHRLAVQLEGDLELVLGLRKPKAARTELAAQQLPVRLVSFLEDLLRLSAGDEVLARHKLVQRLPLGGLVPPQKLQNASGGAGVEAVNVGQVLDLVEVRIVGADDQHLPVDFALVDERNGAHDADLDNRAARHRGLADVDGVDRVVVTDQGETGKSGVAGAVGNRRLPRLGNGAVVPVVGAVQETQAAVLEQVLLDWVGLQLGGNLHLGRTVARNLDDHVVQAAVAALVGDVVPGGDLVPALVGEKAAIVGGVTGTRFGVPQSHF</sequence>
<evidence type="ECO:0000313" key="1">
    <source>
        <dbReference type="EMBL" id="GIX63465.1"/>
    </source>
</evidence>
<evidence type="ECO:0000313" key="2">
    <source>
        <dbReference type="Proteomes" id="UP001497744"/>
    </source>
</evidence>
<organism evidence="1 2">
    <name type="scientific">Babesia caballi</name>
    <dbReference type="NCBI Taxonomy" id="5871"/>
    <lineage>
        <taxon>Eukaryota</taxon>
        <taxon>Sar</taxon>
        <taxon>Alveolata</taxon>
        <taxon>Apicomplexa</taxon>
        <taxon>Aconoidasida</taxon>
        <taxon>Piroplasmida</taxon>
        <taxon>Babesiidae</taxon>
        <taxon>Babesia</taxon>
    </lineage>
</organism>
<dbReference type="GeneID" id="94194946"/>
<gene>
    <name evidence="1" type="ORF">BcabD6B2_29000</name>
</gene>
<dbReference type="AlphaFoldDB" id="A0AAV4LV49"/>
<protein>
    <submittedName>
        <fullName evidence="1">DUF3794 domain-containing protein</fullName>
    </submittedName>
</protein>
<accession>A0AAV4LV49</accession>
<dbReference type="Proteomes" id="UP001497744">
    <property type="component" value="Unassembled WGS sequence"/>
</dbReference>
<keyword evidence="2" id="KW-1185">Reference proteome</keyword>
<dbReference type="RefSeq" id="XP_067715534.1">
    <property type="nucleotide sequence ID" value="XM_067859433.1"/>
</dbReference>
<comment type="caution">
    <text evidence="1">The sequence shown here is derived from an EMBL/GenBank/DDBJ whole genome shotgun (WGS) entry which is preliminary data.</text>
</comment>
<reference evidence="1 2" key="1">
    <citation type="submission" date="2021-06" db="EMBL/GenBank/DDBJ databases">
        <title>Genome sequence of Babesia caballi.</title>
        <authorList>
            <person name="Yamagishi J."/>
            <person name="Kidaka T."/>
            <person name="Ochi A."/>
        </authorList>
    </citation>
    <scope>NUCLEOTIDE SEQUENCE [LARGE SCALE GENOMIC DNA]</scope>
    <source>
        <strain evidence="1">USDA-D6B2</strain>
    </source>
</reference>